<reference evidence="2" key="1">
    <citation type="submission" date="2023-04" db="EMBL/GenBank/DDBJ databases">
        <title>Black Yeasts Isolated from many extreme environments.</title>
        <authorList>
            <person name="Coleine C."/>
            <person name="Stajich J.E."/>
            <person name="Selbmann L."/>
        </authorList>
    </citation>
    <scope>NUCLEOTIDE SEQUENCE</scope>
    <source>
        <strain evidence="2">CCFEE 5312</strain>
    </source>
</reference>
<evidence type="ECO:0000313" key="3">
    <source>
        <dbReference type="Proteomes" id="UP001271007"/>
    </source>
</evidence>
<keyword evidence="3" id="KW-1185">Reference proteome</keyword>
<proteinExistence type="predicted"/>
<comment type="caution">
    <text evidence="2">The sequence shown here is derived from an EMBL/GenBank/DDBJ whole genome shotgun (WGS) entry which is preliminary data.</text>
</comment>
<gene>
    <name evidence="2" type="ORF">LTR09_012037</name>
</gene>
<feature type="region of interest" description="Disordered" evidence="1">
    <location>
        <begin position="173"/>
        <end position="232"/>
    </location>
</feature>
<protein>
    <submittedName>
        <fullName evidence="2">Uncharacterized protein</fullName>
    </submittedName>
</protein>
<sequence>MAYSADSIYASQSVSNTTSIRYGPPVWTSRGAGQNPTASHAAHYDISPASSSTLSSYGVALLNDVALNIRHTQQPTATSDLWLPCPGLGLMPLAIRFQGVEDVIANVNKKFGNEASPECAQTHETESAPDAAESAITKELASLLISGQTDAAPVGDHIFATLVPSHVDGIEAGLPMSPATKSNAGLPHNLDTSGRCREDRGRHNRDPRVRSGSQLSGRSLLEANGKSNSTPRIYSARASHNGGKGIFPCVYLNFSDPNPSGSPTNTCRKKHQYISHLNEHHARKAQGFIYCTTCFARFATTIKRDAHTPSCDRTLCVTDLCPNKGTFPDAQDAPCYHSDTKGHRNSQRMIWNQLFRMVNPGRQPPRLSPPGNGEYVDLTIEISVTPTTEPRPKTSSRRRILRVNTRLTAWVKARRREAFNAVAISPLSAAEPPSSLSVLEALATYTGMALQNVRSNTMPDLERQQAAAYLDRLDSNVFSMRETLFPSGDGSPSEFENSVATDGHVEAPALETCAHLPTQATACPVLTPDSSDLATHTPSVIAPEGLNQILSSTYSHESSFMLDNNSDALDVAHDGSDWNIPLGSIEAAATQAGLSRPTPGIADAFIYSRSTAFDASANNAVATADVNFAWEMQENLIDSAYWSTAGSRGQTNDYEFS</sequence>
<dbReference type="Proteomes" id="UP001271007">
    <property type="component" value="Unassembled WGS sequence"/>
</dbReference>
<name>A0AAJ0G7E2_9PEZI</name>
<dbReference type="AlphaFoldDB" id="A0AAJ0G7E2"/>
<evidence type="ECO:0000313" key="2">
    <source>
        <dbReference type="EMBL" id="KAK3046511.1"/>
    </source>
</evidence>
<accession>A0AAJ0G7E2</accession>
<feature type="compositionally biased region" description="Basic and acidic residues" evidence="1">
    <location>
        <begin position="194"/>
        <end position="209"/>
    </location>
</feature>
<dbReference type="EMBL" id="JAWDJX010000090">
    <property type="protein sequence ID" value="KAK3046511.1"/>
    <property type="molecule type" value="Genomic_DNA"/>
</dbReference>
<organism evidence="2 3">
    <name type="scientific">Extremus antarcticus</name>
    <dbReference type="NCBI Taxonomy" id="702011"/>
    <lineage>
        <taxon>Eukaryota</taxon>
        <taxon>Fungi</taxon>
        <taxon>Dikarya</taxon>
        <taxon>Ascomycota</taxon>
        <taxon>Pezizomycotina</taxon>
        <taxon>Dothideomycetes</taxon>
        <taxon>Dothideomycetidae</taxon>
        <taxon>Mycosphaerellales</taxon>
        <taxon>Extremaceae</taxon>
        <taxon>Extremus</taxon>
    </lineage>
</organism>
<feature type="compositionally biased region" description="Low complexity" evidence="1">
    <location>
        <begin position="210"/>
        <end position="221"/>
    </location>
</feature>
<evidence type="ECO:0000256" key="1">
    <source>
        <dbReference type="SAM" id="MobiDB-lite"/>
    </source>
</evidence>